<reference evidence="2 3" key="1">
    <citation type="submission" date="2016-07" db="EMBL/GenBank/DDBJ databases">
        <title>Pervasive Adenine N6-methylation of Active Genes in Fungi.</title>
        <authorList>
            <consortium name="DOE Joint Genome Institute"/>
            <person name="Mondo S.J."/>
            <person name="Dannebaum R.O."/>
            <person name="Kuo R.C."/>
            <person name="Labutti K."/>
            <person name="Haridas S."/>
            <person name="Kuo A."/>
            <person name="Salamov A."/>
            <person name="Ahrendt S.R."/>
            <person name="Lipzen A."/>
            <person name="Sullivan W."/>
            <person name="Andreopoulos W.B."/>
            <person name="Clum A."/>
            <person name="Lindquist E."/>
            <person name="Daum C."/>
            <person name="Ramamoorthy G.K."/>
            <person name="Gryganskyi A."/>
            <person name="Culley D."/>
            <person name="Magnuson J.K."/>
            <person name="James T.Y."/>
            <person name="O'Malley M.A."/>
            <person name="Stajich J.E."/>
            <person name="Spatafora J.W."/>
            <person name="Visel A."/>
            <person name="Grigoriev I.V."/>
        </authorList>
    </citation>
    <scope>NUCLEOTIDE SEQUENCE [LARGE SCALE GENOMIC DNA]</scope>
    <source>
        <strain evidence="2 3">NRRL 3301</strain>
    </source>
</reference>
<feature type="region of interest" description="Disordered" evidence="1">
    <location>
        <begin position="24"/>
        <end position="102"/>
    </location>
</feature>
<organism evidence="2 3">
    <name type="scientific">Hesseltinella vesiculosa</name>
    <dbReference type="NCBI Taxonomy" id="101127"/>
    <lineage>
        <taxon>Eukaryota</taxon>
        <taxon>Fungi</taxon>
        <taxon>Fungi incertae sedis</taxon>
        <taxon>Mucoromycota</taxon>
        <taxon>Mucoromycotina</taxon>
        <taxon>Mucoromycetes</taxon>
        <taxon>Mucorales</taxon>
        <taxon>Cunninghamellaceae</taxon>
        <taxon>Hesseltinella</taxon>
    </lineage>
</organism>
<dbReference type="EMBL" id="MCGT01000003">
    <property type="protein sequence ID" value="ORX61699.1"/>
    <property type="molecule type" value="Genomic_DNA"/>
</dbReference>
<evidence type="ECO:0000256" key="1">
    <source>
        <dbReference type="SAM" id="MobiDB-lite"/>
    </source>
</evidence>
<evidence type="ECO:0000313" key="3">
    <source>
        <dbReference type="Proteomes" id="UP000242146"/>
    </source>
</evidence>
<name>A0A1X2GUP1_9FUNG</name>
<accession>A0A1X2GUP1</accession>
<dbReference type="Proteomes" id="UP000242146">
    <property type="component" value="Unassembled WGS sequence"/>
</dbReference>
<feature type="compositionally biased region" description="Basic and acidic residues" evidence="1">
    <location>
        <begin position="79"/>
        <end position="91"/>
    </location>
</feature>
<keyword evidence="3" id="KW-1185">Reference proteome</keyword>
<evidence type="ECO:0000313" key="2">
    <source>
        <dbReference type="EMBL" id="ORX61699.1"/>
    </source>
</evidence>
<sequence length="102" mass="11452">MLGVGLCVCLRKANTLVPNRYSFPLVSRHRPPHLDDLGDEETRHGLLQDYDDDDSDHGSHENSRWDTGIQFTDDDDDGHEASHGDSTTDHHAHTHGQTIGRQ</sequence>
<gene>
    <name evidence="2" type="ORF">DM01DRAFT_1128043</name>
</gene>
<comment type="caution">
    <text evidence="2">The sequence shown here is derived from an EMBL/GenBank/DDBJ whole genome shotgun (WGS) entry which is preliminary data.</text>
</comment>
<protein>
    <submittedName>
        <fullName evidence="2">Uncharacterized protein</fullName>
    </submittedName>
</protein>
<dbReference type="OrthoDB" id="2277039at2759"/>
<proteinExistence type="predicted"/>
<dbReference type="AlphaFoldDB" id="A0A1X2GUP1"/>
<feature type="compositionally biased region" description="Basic and acidic residues" evidence="1">
    <location>
        <begin position="32"/>
        <end position="46"/>
    </location>
</feature>